<protein>
    <submittedName>
        <fullName evidence="1">Uncharacterized protein</fullName>
    </submittedName>
</protein>
<reference evidence="1" key="1">
    <citation type="submission" date="2022-12" db="EMBL/GenBank/DDBJ databases">
        <authorList>
            <person name="Petersen C."/>
        </authorList>
    </citation>
    <scope>NUCLEOTIDE SEQUENCE</scope>
    <source>
        <strain evidence="1">IBT 15544</strain>
    </source>
</reference>
<comment type="caution">
    <text evidence="1">The sequence shown here is derived from an EMBL/GenBank/DDBJ whole genome shotgun (WGS) entry which is preliminary data.</text>
</comment>
<dbReference type="RefSeq" id="XP_058311072.1">
    <property type="nucleotide sequence ID" value="XM_058448728.1"/>
</dbReference>
<accession>A0A9W9NA96</accession>
<gene>
    <name evidence="1" type="ORF">N7498_001666</name>
</gene>
<keyword evidence="2" id="KW-1185">Reference proteome</keyword>
<dbReference type="EMBL" id="JAPQKR010000005">
    <property type="protein sequence ID" value="KAJ5215259.1"/>
    <property type="molecule type" value="Genomic_DNA"/>
</dbReference>
<evidence type="ECO:0000313" key="1">
    <source>
        <dbReference type="EMBL" id="KAJ5215259.1"/>
    </source>
</evidence>
<proteinExistence type="predicted"/>
<dbReference type="AlphaFoldDB" id="A0A9W9NA96"/>
<dbReference type="Proteomes" id="UP001150904">
    <property type="component" value="Unassembled WGS sequence"/>
</dbReference>
<name>A0A9W9NA96_9EURO</name>
<sequence>MCDTKYDQPECLEFAHHPGPAAPFDESSRSIRCQKCGDWALAGSRFYTIH</sequence>
<organism evidence="1 2">
    <name type="scientific">Penicillium cinerascens</name>
    <dbReference type="NCBI Taxonomy" id="70096"/>
    <lineage>
        <taxon>Eukaryota</taxon>
        <taxon>Fungi</taxon>
        <taxon>Dikarya</taxon>
        <taxon>Ascomycota</taxon>
        <taxon>Pezizomycotina</taxon>
        <taxon>Eurotiomycetes</taxon>
        <taxon>Eurotiomycetidae</taxon>
        <taxon>Eurotiales</taxon>
        <taxon>Aspergillaceae</taxon>
        <taxon>Penicillium</taxon>
    </lineage>
</organism>
<evidence type="ECO:0000313" key="2">
    <source>
        <dbReference type="Proteomes" id="UP001150904"/>
    </source>
</evidence>
<reference evidence="1" key="2">
    <citation type="journal article" date="2023" name="IMA Fungus">
        <title>Comparative genomic study of the Penicillium genus elucidates a diverse pangenome and 15 lateral gene transfer events.</title>
        <authorList>
            <person name="Petersen C."/>
            <person name="Sorensen T."/>
            <person name="Nielsen M.R."/>
            <person name="Sondergaard T.E."/>
            <person name="Sorensen J.L."/>
            <person name="Fitzpatrick D.A."/>
            <person name="Frisvad J.C."/>
            <person name="Nielsen K.L."/>
        </authorList>
    </citation>
    <scope>NUCLEOTIDE SEQUENCE</scope>
    <source>
        <strain evidence="1">IBT 15544</strain>
    </source>
</reference>
<dbReference type="GeneID" id="83176029"/>